<dbReference type="AlphaFoldDB" id="A0A9X1Y8D5"/>
<accession>A0A9X1Y8D5</accession>
<evidence type="ECO:0000313" key="2">
    <source>
        <dbReference type="EMBL" id="MCK8785108.1"/>
    </source>
</evidence>
<feature type="chain" id="PRO_5040802295" evidence="1">
    <location>
        <begin position="29"/>
        <end position="208"/>
    </location>
</feature>
<feature type="signal peptide" evidence="1">
    <location>
        <begin position="1"/>
        <end position="28"/>
    </location>
</feature>
<dbReference type="Proteomes" id="UP001139516">
    <property type="component" value="Unassembled WGS sequence"/>
</dbReference>
<organism evidence="2 3">
    <name type="scientific">Roseomonas acroporae</name>
    <dbReference type="NCBI Taxonomy" id="2937791"/>
    <lineage>
        <taxon>Bacteria</taxon>
        <taxon>Pseudomonadati</taxon>
        <taxon>Pseudomonadota</taxon>
        <taxon>Alphaproteobacteria</taxon>
        <taxon>Acetobacterales</taxon>
        <taxon>Roseomonadaceae</taxon>
        <taxon>Roseomonas</taxon>
    </lineage>
</organism>
<name>A0A9X1Y8D5_9PROT</name>
<gene>
    <name evidence="2" type="ORF">M0638_12005</name>
</gene>
<sequence length="208" mass="22763">MRRWAIRSGLAVVLALVAALLSAPEAKAQNRFYLVNNTGETILRAYVSPSRSNRWGPDMLGQSVLPPGGQIWLVPYTSDCILDIKVQYQTGREEVQWQINTCTLSRIVWNGAGGGYAPPPVARGGNPSFQFVNNTGQEIRELYVSLTSDRNWGPDRLGSSTLPPGTSFPVSLPTGPVCTADIRVVFANGASTERRGVETCSRNVMYFR</sequence>
<comment type="caution">
    <text evidence="2">The sequence shown here is derived from an EMBL/GenBank/DDBJ whole genome shotgun (WGS) entry which is preliminary data.</text>
</comment>
<reference evidence="2" key="1">
    <citation type="submission" date="2022-04" db="EMBL/GenBank/DDBJ databases">
        <title>Roseomonas acroporae sp. nov., isolated from coral Acropora digitifera.</title>
        <authorList>
            <person name="Sun H."/>
        </authorList>
    </citation>
    <scope>NUCLEOTIDE SEQUENCE</scope>
    <source>
        <strain evidence="2">NAR14</strain>
    </source>
</reference>
<keyword evidence="1" id="KW-0732">Signal</keyword>
<keyword evidence="3" id="KW-1185">Reference proteome</keyword>
<evidence type="ECO:0000256" key="1">
    <source>
        <dbReference type="SAM" id="SignalP"/>
    </source>
</evidence>
<evidence type="ECO:0000313" key="3">
    <source>
        <dbReference type="Proteomes" id="UP001139516"/>
    </source>
</evidence>
<protein>
    <submittedName>
        <fullName evidence="2">Tat pathway signal protein</fullName>
    </submittedName>
</protein>
<dbReference type="EMBL" id="JALPRX010000050">
    <property type="protein sequence ID" value="MCK8785108.1"/>
    <property type="molecule type" value="Genomic_DNA"/>
</dbReference>
<dbReference type="RefSeq" id="WP_248667231.1">
    <property type="nucleotide sequence ID" value="NZ_JALPRX010000050.1"/>
</dbReference>
<proteinExistence type="predicted"/>